<feature type="compositionally biased region" description="Low complexity" evidence="1">
    <location>
        <begin position="132"/>
        <end position="145"/>
    </location>
</feature>
<dbReference type="GeneID" id="37011476"/>
<feature type="compositionally biased region" description="Basic and acidic residues" evidence="1">
    <location>
        <begin position="308"/>
        <end position="323"/>
    </location>
</feature>
<accession>A0A316UBN6</accession>
<dbReference type="EMBL" id="KZ819328">
    <property type="protein sequence ID" value="PWN20435.1"/>
    <property type="molecule type" value="Genomic_DNA"/>
</dbReference>
<feature type="compositionally biased region" description="Polar residues" evidence="1">
    <location>
        <begin position="177"/>
        <end position="200"/>
    </location>
</feature>
<gene>
    <name evidence="2" type="ORF">BCV69DRAFT_210088</name>
</gene>
<evidence type="ECO:0000313" key="3">
    <source>
        <dbReference type="Proteomes" id="UP000245942"/>
    </source>
</evidence>
<protein>
    <submittedName>
        <fullName evidence="2">Uncharacterized protein</fullName>
    </submittedName>
</protein>
<feature type="compositionally biased region" description="Low complexity" evidence="1">
    <location>
        <begin position="252"/>
        <end position="262"/>
    </location>
</feature>
<proteinExistence type="predicted"/>
<name>A0A316UBN6_9BASI</name>
<reference evidence="2 3" key="1">
    <citation type="journal article" date="2018" name="Mol. Biol. Evol.">
        <title>Broad Genomic Sampling Reveals a Smut Pathogenic Ancestry of the Fungal Clade Ustilaginomycotina.</title>
        <authorList>
            <person name="Kijpornyongpan T."/>
            <person name="Mondo S.J."/>
            <person name="Barry K."/>
            <person name="Sandor L."/>
            <person name="Lee J."/>
            <person name="Lipzen A."/>
            <person name="Pangilinan J."/>
            <person name="LaButti K."/>
            <person name="Hainaut M."/>
            <person name="Henrissat B."/>
            <person name="Grigoriev I.V."/>
            <person name="Spatafora J.W."/>
            <person name="Aime M.C."/>
        </authorList>
    </citation>
    <scope>NUCLEOTIDE SEQUENCE [LARGE SCALE GENOMIC DNA]</scope>
    <source>
        <strain evidence="2 3">MCA 4718</strain>
    </source>
</reference>
<dbReference type="AlphaFoldDB" id="A0A316UBN6"/>
<keyword evidence="3" id="KW-1185">Reference proteome</keyword>
<feature type="compositionally biased region" description="Low complexity" evidence="1">
    <location>
        <begin position="19"/>
        <end position="28"/>
    </location>
</feature>
<dbReference type="Proteomes" id="UP000245942">
    <property type="component" value="Unassembled WGS sequence"/>
</dbReference>
<sequence>MGGQDADAFMADLLNDIDSSPLPSSSASRAKTPGTTRIKPSRDAPRAPPLALARSSQHHASTSSAPSQQSQQSFTPGKLSLGQISKLAFQKPGSSLPGGPSRAVAKPSGGPAGASAGGAFVKGSAQCPNPKSHQSWSSGTSSASSRLPPAAQRPKEARPTPPAQSVSVRTFAHAKSDSQIPLASGYTFNPQKDSAATKPSPSRKFPDTFVDDDSFASMGDDDAWMADVEEAALAAPVALIKKEEEDSVGTKASSPAPDSSDSMVKRVSRTQSKLWAQRAKTSQVPGTRCSRIDLRPPTTELQSYRSTPTEDHILCGEASERRSIQRRRSARG</sequence>
<feature type="region of interest" description="Disordered" evidence="1">
    <location>
        <begin position="241"/>
        <end position="332"/>
    </location>
</feature>
<feature type="compositionally biased region" description="Polar residues" evidence="1">
    <location>
        <begin position="269"/>
        <end position="285"/>
    </location>
</feature>
<feature type="region of interest" description="Disordered" evidence="1">
    <location>
        <begin position="1"/>
        <end position="211"/>
    </location>
</feature>
<organism evidence="2 3">
    <name type="scientific">Pseudomicrostroma glucosiphilum</name>
    <dbReference type="NCBI Taxonomy" id="1684307"/>
    <lineage>
        <taxon>Eukaryota</taxon>
        <taxon>Fungi</taxon>
        <taxon>Dikarya</taxon>
        <taxon>Basidiomycota</taxon>
        <taxon>Ustilaginomycotina</taxon>
        <taxon>Exobasidiomycetes</taxon>
        <taxon>Microstromatales</taxon>
        <taxon>Microstromatales incertae sedis</taxon>
        <taxon>Pseudomicrostroma</taxon>
    </lineage>
</organism>
<dbReference type="RefSeq" id="XP_025347595.1">
    <property type="nucleotide sequence ID" value="XM_025489742.1"/>
</dbReference>
<evidence type="ECO:0000313" key="2">
    <source>
        <dbReference type="EMBL" id="PWN20435.1"/>
    </source>
</evidence>
<feature type="compositionally biased region" description="Low complexity" evidence="1">
    <location>
        <begin position="49"/>
        <end position="76"/>
    </location>
</feature>
<evidence type="ECO:0000256" key="1">
    <source>
        <dbReference type="SAM" id="MobiDB-lite"/>
    </source>
</evidence>